<dbReference type="Proteomes" id="UP001157502">
    <property type="component" value="Chromosome 12"/>
</dbReference>
<gene>
    <name evidence="1" type="ORF">DPEC_G00150070</name>
</gene>
<accession>A0ACC2GIT8</accession>
<evidence type="ECO:0000313" key="2">
    <source>
        <dbReference type="Proteomes" id="UP001157502"/>
    </source>
</evidence>
<feature type="non-terminal residue" evidence="1">
    <location>
        <position position="38"/>
    </location>
</feature>
<dbReference type="EMBL" id="CM055739">
    <property type="protein sequence ID" value="KAJ8003604.1"/>
    <property type="molecule type" value="Genomic_DNA"/>
</dbReference>
<organism evidence="1 2">
    <name type="scientific">Dallia pectoralis</name>
    <name type="common">Alaska blackfish</name>
    <dbReference type="NCBI Taxonomy" id="75939"/>
    <lineage>
        <taxon>Eukaryota</taxon>
        <taxon>Metazoa</taxon>
        <taxon>Chordata</taxon>
        <taxon>Craniata</taxon>
        <taxon>Vertebrata</taxon>
        <taxon>Euteleostomi</taxon>
        <taxon>Actinopterygii</taxon>
        <taxon>Neopterygii</taxon>
        <taxon>Teleostei</taxon>
        <taxon>Protacanthopterygii</taxon>
        <taxon>Esociformes</taxon>
        <taxon>Umbridae</taxon>
        <taxon>Dallia</taxon>
    </lineage>
</organism>
<keyword evidence="2" id="KW-1185">Reference proteome</keyword>
<name>A0ACC2GIT8_DALPE</name>
<proteinExistence type="predicted"/>
<comment type="caution">
    <text evidence="1">The sequence shown here is derived from an EMBL/GenBank/DDBJ whole genome shotgun (WGS) entry which is preliminary data.</text>
</comment>
<evidence type="ECO:0000313" key="1">
    <source>
        <dbReference type="EMBL" id="KAJ8003604.1"/>
    </source>
</evidence>
<protein>
    <submittedName>
        <fullName evidence="1">Uncharacterized protein</fullName>
    </submittedName>
</protein>
<reference evidence="1" key="1">
    <citation type="submission" date="2021-05" db="EMBL/GenBank/DDBJ databases">
        <authorList>
            <person name="Pan Q."/>
            <person name="Jouanno E."/>
            <person name="Zahm M."/>
            <person name="Klopp C."/>
            <person name="Cabau C."/>
            <person name="Louis A."/>
            <person name="Berthelot C."/>
            <person name="Parey E."/>
            <person name="Roest Crollius H."/>
            <person name="Montfort J."/>
            <person name="Robinson-Rechavi M."/>
            <person name="Bouchez O."/>
            <person name="Lampietro C."/>
            <person name="Lopez Roques C."/>
            <person name="Donnadieu C."/>
            <person name="Postlethwait J."/>
            <person name="Bobe J."/>
            <person name="Dillon D."/>
            <person name="Chandos A."/>
            <person name="von Hippel F."/>
            <person name="Guiguen Y."/>
        </authorList>
    </citation>
    <scope>NUCLEOTIDE SEQUENCE</scope>
    <source>
        <strain evidence="1">YG-Jan2019</strain>
    </source>
</reference>
<sequence length="38" mass="4679">MDQREHPGLQRRSKESDNIWFWCRGVLREFAHTLPLLR</sequence>